<dbReference type="STRING" id="384616.Pisl_1502"/>
<sequence length="322" mass="37554">MKDGREAVKLLLIGAKRRFNAEYFYARAFAELGASVDVVDQYVGLRRGDLARIVLSRVGVGGELFRRRLPVNRLVRGLRLGEYDAVVVFKGEFLDRRVLELLSEYNVWLFWPDTLRYLPLLRGRLQFFRGVFVATDRHDFFFRLGARRVVTVRWACDPEVHRPVPAEKVYDVSFVGTFYWHRWRVLRHLRRRPHVFGGFWILKAGVHHPPVYGEDYAKVVSATRVNLNIHHPRDLVADAPNMRTFEVACMGGFLLTEDMPSLRSLFSRVATYRGIDDLNEKVEYYLSNDAEREEVAARMREEALARHTYLHRAEELMGVILT</sequence>
<reference evidence="2" key="1">
    <citation type="submission" date="2006-12" db="EMBL/GenBank/DDBJ databases">
        <title>Complete sequence of Pyrobaculum islandicum DSM 4184.</title>
        <authorList>
            <person name="Copeland A."/>
            <person name="Lucas S."/>
            <person name="Lapidus A."/>
            <person name="Barry K."/>
            <person name="Detter J.C."/>
            <person name="Glavina del Rio T."/>
            <person name="Dalin E."/>
            <person name="Tice H."/>
            <person name="Pitluck S."/>
            <person name="Meincke L."/>
            <person name="Brettin T."/>
            <person name="Bruce D."/>
            <person name="Han C."/>
            <person name="Tapia R."/>
            <person name="Gilna P."/>
            <person name="Schmutz J."/>
            <person name="Larimer F."/>
            <person name="Land M."/>
            <person name="Hauser L."/>
            <person name="Kyrpides N."/>
            <person name="Mikhailova N."/>
            <person name="Cozen A.E."/>
            <person name="Fitz-Gibbon S.T."/>
            <person name="House C.H."/>
            <person name="Saltikov C."/>
            <person name="Lowe T."/>
            <person name="Richardson P."/>
        </authorList>
    </citation>
    <scope>NUCLEOTIDE SEQUENCE [LARGE SCALE GENOMIC DNA]</scope>
    <source>
        <strain evidence="2">DSM 4184</strain>
    </source>
</reference>
<evidence type="ECO:0000313" key="2">
    <source>
        <dbReference type="EMBL" id="ABL88658.1"/>
    </source>
</evidence>
<dbReference type="AlphaFoldDB" id="A1RUM6"/>
<organism evidence="2 3">
    <name type="scientific">Pyrobaculum islandicum (strain DSM 4184 / JCM 9189 / GEO3)</name>
    <dbReference type="NCBI Taxonomy" id="384616"/>
    <lineage>
        <taxon>Archaea</taxon>
        <taxon>Thermoproteota</taxon>
        <taxon>Thermoprotei</taxon>
        <taxon>Thermoproteales</taxon>
        <taxon>Thermoproteaceae</taxon>
        <taxon>Pyrobaculum</taxon>
    </lineage>
</organism>
<name>A1RUM6_PYRIL</name>
<keyword evidence="3" id="KW-1185">Reference proteome</keyword>
<dbReference type="InterPro" id="IPR055259">
    <property type="entry name" value="YkvP/CgeB_Glyco_trans-like"/>
</dbReference>
<dbReference type="GeneID" id="4617603"/>
<dbReference type="Pfam" id="PF13524">
    <property type="entry name" value="Glyco_trans_1_2"/>
    <property type="match status" value="1"/>
</dbReference>
<dbReference type="eggNOG" id="arCOG07799">
    <property type="taxonomic scope" value="Archaea"/>
</dbReference>
<dbReference type="OrthoDB" id="42976at2157"/>
<evidence type="ECO:0000313" key="3">
    <source>
        <dbReference type="Proteomes" id="UP000002595"/>
    </source>
</evidence>
<accession>A1RUM6</accession>
<dbReference type="HOGENOM" id="CLU_898980_0_0_2"/>
<evidence type="ECO:0000259" key="1">
    <source>
        <dbReference type="Pfam" id="PF13524"/>
    </source>
</evidence>
<protein>
    <recommendedName>
        <fullName evidence="1">Spore protein YkvP/CgeB glycosyl transferase-like domain-containing protein</fullName>
    </recommendedName>
</protein>
<proteinExistence type="predicted"/>
<dbReference type="KEGG" id="pis:Pisl_1502"/>
<feature type="domain" description="Spore protein YkvP/CgeB glycosyl transferase-like" evidence="1">
    <location>
        <begin position="184"/>
        <end position="317"/>
    </location>
</feature>
<dbReference type="RefSeq" id="WP_011763233.1">
    <property type="nucleotide sequence ID" value="NC_008701.1"/>
</dbReference>
<dbReference type="EMBL" id="CP000504">
    <property type="protein sequence ID" value="ABL88658.1"/>
    <property type="molecule type" value="Genomic_DNA"/>
</dbReference>
<gene>
    <name evidence="2" type="ordered locus">Pisl_1502</name>
</gene>
<dbReference type="Proteomes" id="UP000002595">
    <property type="component" value="Chromosome"/>
</dbReference>